<dbReference type="Gene3D" id="2.60.120.10">
    <property type="entry name" value="Jelly Rolls"/>
    <property type="match status" value="1"/>
</dbReference>
<dbReference type="SUPFAM" id="SSF51197">
    <property type="entry name" value="Clavaminate synthase-like"/>
    <property type="match status" value="1"/>
</dbReference>
<dbReference type="EMBL" id="JBHSUS010000001">
    <property type="protein sequence ID" value="MFC6439456.1"/>
    <property type="molecule type" value="Genomic_DNA"/>
</dbReference>
<dbReference type="RefSeq" id="WP_131257254.1">
    <property type="nucleotide sequence ID" value="NZ_JBHSUS010000001.1"/>
</dbReference>
<name>A0ABW1XGW5_9ALTE</name>
<proteinExistence type="predicted"/>
<sequence length="334" mass="37589">MTQKSAIREITGTTLASLTPADVAGDRPVVWRNLANDWPVIQQARESDADFIATLCSYDAGLPITLYRADASADGRIFYNDDMTGFNFSPEHASFAEFTAQLLNPKEANDTLYMGSTMLSRWFPAFSQANPLPLASLHPLVSLWVGNQSHVAAHFDFPDNLAIVIAGRRRFTLFPPEQVSNLYIGPLEFTPAGQPISLVDARNPDFTRFPRYKTALEHAITVELEPGDALYIPSMWWHQVESLAPVNGLVNFWWRSTPHFLGNPFDALRHCLLSVGQLPAHQRLAWQAMFEHFVFNRADDTFAHIPEHNRGAVGEIDETTARRLRADLLNKFNR</sequence>
<evidence type="ECO:0000313" key="2">
    <source>
        <dbReference type="EMBL" id="MFC6439456.1"/>
    </source>
</evidence>
<dbReference type="Proteomes" id="UP001596364">
    <property type="component" value="Unassembled WGS sequence"/>
</dbReference>
<accession>A0ABW1XGW5</accession>
<organism evidence="2 3">
    <name type="scientific">Pseudobowmanella zhangzhouensis</name>
    <dbReference type="NCBI Taxonomy" id="1537679"/>
    <lineage>
        <taxon>Bacteria</taxon>
        <taxon>Pseudomonadati</taxon>
        <taxon>Pseudomonadota</taxon>
        <taxon>Gammaproteobacteria</taxon>
        <taxon>Alteromonadales</taxon>
        <taxon>Alteromonadaceae</taxon>
    </lineage>
</organism>
<dbReference type="PANTHER" id="PTHR12461">
    <property type="entry name" value="HYPOXIA-INDUCIBLE FACTOR 1 ALPHA INHIBITOR-RELATED"/>
    <property type="match status" value="1"/>
</dbReference>
<dbReference type="Pfam" id="PF13621">
    <property type="entry name" value="Cupin_8"/>
    <property type="match status" value="1"/>
</dbReference>
<dbReference type="SMART" id="SM00558">
    <property type="entry name" value="JmjC"/>
    <property type="match status" value="1"/>
</dbReference>
<comment type="caution">
    <text evidence="2">The sequence shown here is derived from an EMBL/GenBank/DDBJ whole genome shotgun (WGS) entry which is preliminary data.</text>
</comment>
<dbReference type="PANTHER" id="PTHR12461:SF105">
    <property type="entry name" value="HYPOXIA-INDUCIBLE FACTOR 1-ALPHA INHIBITOR"/>
    <property type="match status" value="1"/>
</dbReference>
<protein>
    <submittedName>
        <fullName evidence="2">Cupin-like domain-containing protein</fullName>
    </submittedName>
</protein>
<dbReference type="InterPro" id="IPR041667">
    <property type="entry name" value="Cupin_8"/>
</dbReference>
<gene>
    <name evidence="2" type="ORF">ACFP85_04750</name>
</gene>
<dbReference type="InterPro" id="IPR003347">
    <property type="entry name" value="JmjC_dom"/>
</dbReference>
<reference evidence="3" key="1">
    <citation type="journal article" date="2019" name="Int. J. Syst. Evol. Microbiol.">
        <title>The Global Catalogue of Microorganisms (GCM) 10K type strain sequencing project: providing services to taxonomists for standard genome sequencing and annotation.</title>
        <authorList>
            <consortium name="The Broad Institute Genomics Platform"/>
            <consortium name="The Broad Institute Genome Sequencing Center for Infectious Disease"/>
            <person name="Wu L."/>
            <person name="Ma J."/>
        </authorList>
    </citation>
    <scope>NUCLEOTIDE SEQUENCE [LARGE SCALE GENOMIC DNA]</scope>
    <source>
        <strain evidence="3">CGMCC 1.16031</strain>
    </source>
</reference>
<keyword evidence="3" id="KW-1185">Reference proteome</keyword>
<evidence type="ECO:0000259" key="1">
    <source>
        <dbReference type="PROSITE" id="PS51184"/>
    </source>
</evidence>
<dbReference type="InterPro" id="IPR014710">
    <property type="entry name" value="RmlC-like_jellyroll"/>
</dbReference>
<evidence type="ECO:0000313" key="3">
    <source>
        <dbReference type="Proteomes" id="UP001596364"/>
    </source>
</evidence>
<feature type="domain" description="JmjC" evidence="1">
    <location>
        <begin position="112"/>
        <end position="272"/>
    </location>
</feature>
<dbReference type="PROSITE" id="PS51184">
    <property type="entry name" value="JMJC"/>
    <property type="match status" value="1"/>
</dbReference>